<dbReference type="Proteomes" id="UP001066276">
    <property type="component" value="Chromosome 5"/>
</dbReference>
<gene>
    <name evidence="2" type="ORF">NDU88_004558</name>
</gene>
<comment type="caution">
    <text evidence="2">The sequence shown here is derived from an EMBL/GenBank/DDBJ whole genome shotgun (WGS) entry which is preliminary data.</text>
</comment>
<reference evidence="2" key="1">
    <citation type="journal article" date="2022" name="bioRxiv">
        <title>Sequencing and chromosome-scale assembly of the giantPleurodeles waltlgenome.</title>
        <authorList>
            <person name="Brown T."/>
            <person name="Elewa A."/>
            <person name="Iarovenko S."/>
            <person name="Subramanian E."/>
            <person name="Araus A.J."/>
            <person name="Petzold A."/>
            <person name="Susuki M."/>
            <person name="Suzuki K.-i.T."/>
            <person name="Hayashi T."/>
            <person name="Toyoda A."/>
            <person name="Oliveira C."/>
            <person name="Osipova E."/>
            <person name="Leigh N.D."/>
            <person name="Simon A."/>
            <person name="Yun M.H."/>
        </authorList>
    </citation>
    <scope>NUCLEOTIDE SEQUENCE</scope>
    <source>
        <strain evidence="2">20211129_DDA</strain>
        <tissue evidence="2">Liver</tissue>
    </source>
</reference>
<protein>
    <submittedName>
        <fullName evidence="2">Uncharacterized protein</fullName>
    </submittedName>
</protein>
<keyword evidence="3" id="KW-1185">Reference proteome</keyword>
<feature type="compositionally biased region" description="Polar residues" evidence="1">
    <location>
        <begin position="57"/>
        <end position="66"/>
    </location>
</feature>
<sequence length="143" mass="14830">MTNLAHQGRLDSRVPRHSPIPPQTLPAGNTSKAPNRQAHTTVPRMRQLAVCPPLQGPQATPQTQDNRGPGISGSGHTVLGTKAQDNTEAGRTAVRQAEDRPREPALHKTLAGILGAYHPGDLGPDTGLVAGDPGAARGTVPGD</sequence>
<name>A0AAV7RIH4_PLEWA</name>
<organism evidence="2 3">
    <name type="scientific">Pleurodeles waltl</name>
    <name type="common">Iberian ribbed newt</name>
    <dbReference type="NCBI Taxonomy" id="8319"/>
    <lineage>
        <taxon>Eukaryota</taxon>
        <taxon>Metazoa</taxon>
        <taxon>Chordata</taxon>
        <taxon>Craniata</taxon>
        <taxon>Vertebrata</taxon>
        <taxon>Euteleostomi</taxon>
        <taxon>Amphibia</taxon>
        <taxon>Batrachia</taxon>
        <taxon>Caudata</taxon>
        <taxon>Salamandroidea</taxon>
        <taxon>Salamandridae</taxon>
        <taxon>Pleurodelinae</taxon>
        <taxon>Pleurodeles</taxon>
    </lineage>
</organism>
<feature type="compositionally biased region" description="Basic and acidic residues" evidence="1">
    <location>
        <begin position="96"/>
        <end position="106"/>
    </location>
</feature>
<evidence type="ECO:0000256" key="1">
    <source>
        <dbReference type="SAM" id="MobiDB-lite"/>
    </source>
</evidence>
<feature type="compositionally biased region" description="Polar residues" evidence="1">
    <location>
        <begin position="26"/>
        <end position="40"/>
    </location>
</feature>
<feature type="region of interest" description="Disordered" evidence="1">
    <location>
        <begin position="1"/>
        <end position="143"/>
    </location>
</feature>
<dbReference type="AlphaFoldDB" id="A0AAV7RIH4"/>
<evidence type="ECO:0000313" key="2">
    <source>
        <dbReference type="EMBL" id="KAJ1151778.1"/>
    </source>
</evidence>
<proteinExistence type="predicted"/>
<evidence type="ECO:0000313" key="3">
    <source>
        <dbReference type="Proteomes" id="UP001066276"/>
    </source>
</evidence>
<dbReference type="EMBL" id="JANPWB010000009">
    <property type="protein sequence ID" value="KAJ1151778.1"/>
    <property type="molecule type" value="Genomic_DNA"/>
</dbReference>
<accession>A0AAV7RIH4</accession>